<sequence length="78" mass="8667">MKASLTSQAVHSNLSQNGIDHQMCPEDMTSQPEEEEESVDAGSLLLDDDSPSYQDVSPLMYQRRAPPQRSVSESELSR</sequence>
<feature type="non-terminal residue" evidence="2">
    <location>
        <position position="78"/>
    </location>
</feature>
<evidence type="ECO:0000313" key="3">
    <source>
        <dbReference type="Proteomes" id="UP001228049"/>
    </source>
</evidence>
<feature type="region of interest" description="Disordered" evidence="1">
    <location>
        <begin position="1"/>
        <end position="78"/>
    </location>
</feature>
<keyword evidence="3" id="KW-1185">Reference proteome</keyword>
<proteinExistence type="predicted"/>
<dbReference type="Proteomes" id="UP001228049">
    <property type="component" value="Unassembled WGS sequence"/>
</dbReference>
<evidence type="ECO:0000313" key="2">
    <source>
        <dbReference type="EMBL" id="KAK1880557.1"/>
    </source>
</evidence>
<name>A0AAD9BB56_DISEL</name>
<feature type="compositionally biased region" description="Polar residues" evidence="1">
    <location>
        <begin position="1"/>
        <end position="19"/>
    </location>
</feature>
<accession>A0AAD9BB56</accession>
<dbReference type="AlphaFoldDB" id="A0AAD9BB56"/>
<evidence type="ECO:0000256" key="1">
    <source>
        <dbReference type="SAM" id="MobiDB-lite"/>
    </source>
</evidence>
<organism evidence="2 3">
    <name type="scientific">Dissostichus eleginoides</name>
    <name type="common">Patagonian toothfish</name>
    <name type="synonym">Dissostichus amissus</name>
    <dbReference type="NCBI Taxonomy" id="100907"/>
    <lineage>
        <taxon>Eukaryota</taxon>
        <taxon>Metazoa</taxon>
        <taxon>Chordata</taxon>
        <taxon>Craniata</taxon>
        <taxon>Vertebrata</taxon>
        <taxon>Euteleostomi</taxon>
        <taxon>Actinopterygii</taxon>
        <taxon>Neopterygii</taxon>
        <taxon>Teleostei</taxon>
        <taxon>Neoteleostei</taxon>
        <taxon>Acanthomorphata</taxon>
        <taxon>Eupercaria</taxon>
        <taxon>Perciformes</taxon>
        <taxon>Notothenioidei</taxon>
        <taxon>Nototheniidae</taxon>
        <taxon>Dissostichus</taxon>
    </lineage>
</organism>
<feature type="compositionally biased region" description="Polar residues" evidence="1">
    <location>
        <begin position="69"/>
        <end position="78"/>
    </location>
</feature>
<comment type="caution">
    <text evidence="2">The sequence shown here is derived from an EMBL/GenBank/DDBJ whole genome shotgun (WGS) entry which is preliminary data.</text>
</comment>
<gene>
    <name evidence="2" type="ORF">KUDE01_026081</name>
</gene>
<dbReference type="EMBL" id="JASDAP010000025">
    <property type="protein sequence ID" value="KAK1880557.1"/>
    <property type="molecule type" value="Genomic_DNA"/>
</dbReference>
<reference evidence="2" key="1">
    <citation type="submission" date="2023-04" db="EMBL/GenBank/DDBJ databases">
        <title>Chromosome-level genome of Chaenocephalus aceratus.</title>
        <authorList>
            <person name="Park H."/>
        </authorList>
    </citation>
    <scope>NUCLEOTIDE SEQUENCE</scope>
    <source>
        <strain evidence="2">DE</strain>
        <tissue evidence="2">Muscle</tissue>
    </source>
</reference>
<protein>
    <submittedName>
        <fullName evidence="2">Eisosome protein SEG1</fullName>
    </submittedName>
</protein>